<dbReference type="CDD" id="cd19481">
    <property type="entry name" value="RecA-like_protease"/>
    <property type="match status" value="1"/>
</dbReference>
<dbReference type="Pfam" id="PF00004">
    <property type="entry name" value="AAA"/>
    <property type="match status" value="1"/>
</dbReference>
<dbReference type="GO" id="GO:0016887">
    <property type="term" value="F:ATP hydrolysis activity"/>
    <property type="evidence" value="ECO:0007669"/>
    <property type="project" value="InterPro"/>
</dbReference>
<feature type="compositionally biased region" description="Low complexity" evidence="1">
    <location>
        <begin position="10"/>
        <end position="20"/>
    </location>
</feature>
<dbReference type="Proteomes" id="UP000183809">
    <property type="component" value="Unassembled WGS sequence"/>
</dbReference>
<accession>A0A1J9QX98</accession>
<reference evidence="3 4" key="1">
    <citation type="submission" date="2016-10" db="EMBL/GenBank/DDBJ databases">
        <title>Proteomics and genomics reveal pathogen-plant mechanisms compatible with a hemibiotrophic lifestyle of Diplodia corticola.</title>
        <authorList>
            <person name="Fernandes I."/>
            <person name="De Jonge R."/>
            <person name="Van De Peer Y."/>
            <person name="Devreese B."/>
            <person name="Alves A."/>
            <person name="Esteves A.C."/>
        </authorList>
    </citation>
    <scope>NUCLEOTIDE SEQUENCE [LARGE SCALE GENOMIC DNA]</scope>
    <source>
        <strain evidence="3 4">CBS 112549</strain>
    </source>
</reference>
<feature type="domain" description="AAA+ ATPase" evidence="2">
    <location>
        <begin position="509"/>
        <end position="635"/>
    </location>
</feature>
<keyword evidence="4" id="KW-1185">Reference proteome</keyword>
<evidence type="ECO:0000313" key="4">
    <source>
        <dbReference type="Proteomes" id="UP000183809"/>
    </source>
</evidence>
<dbReference type="SUPFAM" id="SSF52540">
    <property type="entry name" value="P-loop containing nucleoside triphosphate hydrolases"/>
    <property type="match status" value="1"/>
</dbReference>
<feature type="region of interest" description="Disordered" evidence="1">
    <location>
        <begin position="1"/>
        <end position="20"/>
    </location>
</feature>
<dbReference type="PANTHER" id="PTHR46411:SF4">
    <property type="entry name" value="AAA+ ATPASE DOMAIN-CONTAINING PROTEIN"/>
    <property type="match status" value="1"/>
</dbReference>
<dbReference type="SMART" id="SM00382">
    <property type="entry name" value="AAA"/>
    <property type="match status" value="1"/>
</dbReference>
<dbReference type="EMBL" id="MNUE01000037">
    <property type="protein sequence ID" value="OJD32610.1"/>
    <property type="molecule type" value="Genomic_DNA"/>
</dbReference>
<dbReference type="InterPro" id="IPR054289">
    <property type="entry name" value="DUF7025"/>
</dbReference>
<dbReference type="InterPro" id="IPR027417">
    <property type="entry name" value="P-loop_NTPase"/>
</dbReference>
<dbReference type="OrthoDB" id="10042665at2759"/>
<organism evidence="3 4">
    <name type="scientific">Diplodia corticola</name>
    <dbReference type="NCBI Taxonomy" id="236234"/>
    <lineage>
        <taxon>Eukaryota</taxon>
        <taxon>Fungi</taxon>
        <taxon>Dikarya</taxon>
        <taxon>Ascomycota</taxon>
        <taxon>Pezizomycotina</taxon>
        <taxon>Dothideomycetes</taxon>
        <taxon>Dothideomycetes incertae sedis</taxon>
        <taxon>Botryosphaeriales</taxon>
        <taxon>Botryosphaeriaceae</taxon>
        <taxon>Diplodia</taxon>
    </lineage>
</organism>
<evidence type="ECO:0000259" key="2">
    <source>
        <dbReference type="SMART" id="SM00382"/>
    </source>
</evidence>
<dbReference type="AlphaFoldDB" id="A0A1J9QX98"/>
<comment type="caution">
    <text evidence="3">The sequence shown here is derived from an EMBL/GenBank/DDBJ whole genome shotgun (WGS) entry which is preliminary data.</text>
</comment>
<dbReference type="GO" id="GO:0005524">
    <property type="term" value="F:ATP binding"/>
    <property type="evidence" value="ECO:0007669"/>
    <property type="project" value="InterPro"/>
</dbReference>
<dbReference type="InterPro" id="IPR003593">
    <property type="entry name" value="AAA+_ATPase"/>
</dbReference>
<dbReference type="InterPro" id="IPR003959">
    <property type="entry name" value="ATPase_AAA_core"/>
</dbReference>
<dbReference type="STRING" id="236234.A0A1J9QX98"/>
<proteinExistence type="predicted"/>
<name>A0A1J9QX98_9PEZI</name>
<feature type="compositionally biased region" description="Acidic residues" evidence="1">
    <location>
        <begin position="99"/>
        <end position="110"/>
    </location>
</feature>
<sequence>MADSNPAPVPAAATAPAAEVAQKVSPKIRYKVECEDQYGPKFDCMQDDAPFDLQLTKGPTAIDETMPVFEIITSLKVASKRPKYADYMKMFSAEGPLNLDDDDDSDDEKEADAKPKEKPKQTLEGKRILDVLDTRMVIHSPLLLDAIRDVVHYYPSQNLTGDTVTVHEPYRALVHHITELRNLSNSLALERTPAESDETEKTDADVKYDHLQILLDFLDPHVEKTVLPARRRLKKDAATVTYDDIWYLMRPGSLAYALHDDVWLGVMIKEAESIPADNDGNPPKWKLTGWVIDNSWHMHTLGTAEVSVDVPYFEGEKLVTTLPIYPRAYFDKTDANARRDKFIARGRKVRDILWHGHSYVMYEGECMDEKKRVYKGPLMADASVPSGESVPDHKWSLGWDYSLDEGLVSPRQRPGFPQPLALNTEVHDRSMLTDDHLFLMVPVLPGFALAEKFWSPVHVDYMRPVEEPKFAVPDANIGEENSEIIKALAHRQLKSKVKWTADFVQHKGAGVAVLLYGPPGVGKTYTVELTALHTRRPMVSLTIGDLGTNEESIESEITKWFDLAHRWKAVLLIDEADIFLERRSTDLARNGIVTAFLRKMEYFGGLLFLTTNRVEHIDDAFMSRVHVAIGFEKLDVAKRRGIWASFFDKLEREAKGQIAVSADARTFVLESDDMAENEWNGREIRNAFQSAIAIAEYEASKDPEFNDEEDEIVVSVEHFRRVMMMSKKFRDHVEKARKDNESEWSDL</sequence>
<gene>
    <name evidence="3" type="ORF">BKCO1_37000129</name>
</gene>
<evidence type="ECO:0000256" key="1">
    <source>
        <dbReference type="SAM" id="MobiDB-lite"/>
    </source>
</evidence>
<dbReference type="PANTHER" id="PTHR46411">
    <property type="entry name" value="FAMILY ATPASE, PUTATIVE-RELATED"/>
    <property type="match status" value="1"/>
</dbReference>
<dbReference type="GeneID" id="31015268"/>
<dbReference type="Gene3D" id="3.40.50.300">
    <property type="entry name" value="P-loop containing nucleotide triphosphate hydrolases"/>
    <property type="match status" value="1"/>
</dbReference>
<dbReference type="Pfam" id="PF23232">
    <property type="entry name" value="AAA_lid_13"/>
    <property type="match status" value="1"/>
</dbReference>
<dbReference type="RefSeq" id="XP_020128870.1">
    <property type="nucleotide sequence ID" value="XM_020275007.1"/>
</dbReference>
<feature type="region of interest" description="Disordered" evidence="1">
    <location>
        <begin position="95"/>
        <end position="122"/>
    </location>
</feature>
<dbReference type="InterPro" id="IPR056599">
    <property type="entry name" value="AAA_lid_fung"/>
</dbReference>
<dbReference type="Pfam" id="PF22942">
    <property type="entry name" value="DUF7025"/>
    <property type="match status" value="1"/>
</dbReference>
<feature type="compositionally biased region" description="Basic and acidic residues" evidence="1">
    <location>
        <begin position="111"/>
        <end position="122"/>
    </location>
</feature>
<protein>
    <submittedName>
        <fullName evidence="3">Atpase aaa+ type core protein</fullName>
    </submittedName>
</protein>
<evidence type="ECO:0000313" key="3">
    <source>
        <dbReference type="EMBL" id="OJD32610.1"/>
    </source>
</evidence>